<dbReference type="RefSeq" id="WP_163464184.1">
    <property type="nucleotide sequence ID" value="NZ_JAAAMG010000012.1"/>
</dbReference>
<comment type="caution">
    <text evidence="1">The sequence shown here is derived from an EMBL/GenBank/DDBJ whole genome shotgun (WGS) entry which is preliminary data.</text>
</comment>
<dbReference type="Proteomes" id="UP000469011">
    <property type="component" value="Unassembled WGS sequence"/>
</dbReference>
<evidence type="ECO:0000313" key="2">
    <source>
        <dbReference type="Proteomes" id="UP000469011"/>
    </source>
</evidence>
<sequence>MNKTQAFESYGAVFKSVRWSWSAKAPDDSLVVLTFWKDRLVFDKASKSFSYEGMGCDSEDVANRAGNVERRENIRIALEKLDGVVRVVVTVAEDVAARPRKIASVYPLPNVQMKITEFNDKTGEFRARSVPGASSSP</sequence>
<accession>A0A6N9T6N3</accession>
<dbReference type="AlphaFoldDB" id="A0A6N9T6N3"/>
<proteinExistence type="predicted"/>
<evidence type="ECO:0000313" key="1">
    <source>
        <dbReference type="EMBL" id="NDW05875.1"/>
    </source>
</evidence>
<protein>
    <submittedName>
        <fullName evidence="1">Uncharacterized protein</fullName>
    </submittedName>
</protein>
<organism evidence="1 2">
    <name type="scientific">Jiella pacifica</name>
    <dbReference type="NCBI Taxonomy" id="2696469"/>
    <lineage>
        <taxon>Bacteria</taxon>
        <taxon>Pseudomonadati</taxon>
        <taxon>Pseudomonadota</taxon>
        <taxon>Alphaproteobacteria</taxon>
        <taxon>Hyphomicrobiales</taxon>
        <taxon>Aurantimonadaceae</taxon>
        <taxon>Jiella</taxon>
    </lineage>
</organism>
<reference evidence="1 2" key="1">
    <citation type="submission" date="2020-01" db="EMBL/GenBank/DDBJ databases">
        <title>Jiella pacifica sp. nov.</title>
        <authorList>
            <person name="Xue Z."/>
            <person name="Zhu S."/>
            <person name="Chen J."/>
            <person name="Yang J."/>
        </authorList>
    </citation>
    <scope>NUCLEOTIDE SEQUENCE [LARGE SCALE GENOMIC DNA]</scope>
    <source>
        <strain evidence="1 2">40Bstr34</strain>
    </source>
</reference>
<name>A0A6N9T6N3_9HYPH</name>
<dbReference type="EMBL" id="JAAAMG010000012">
    <property type="protein sequence ID" value="NDW05875.1"/>
    <property type="molecule type" value="Genomic_DNA"/>
</dbReference>
<gene>
    <name evidence="1" type="ORF">GTK09_15745</name>
</gene>
<keyword evidence="2" id="KW-1185">Reference proteome</keyword>